<dbReference type="SUPFAM" id="SSF81296">
    <property type="entry name" value="E set domains"/>
    <property type="match status" value="1"/>
</dbReference>
<dbReference type="EMBL" id="JAOTPV010000010">
    <property type="protein sequence ID" value="KAJ4477346.1"/>
    <property type="molecule type" value="Genomic_DNA"/>
</dbReference>
<keyword evidence="3" id="KW-1185">Reference proteome</keyword>
<accession>A0A9W9DM69</accession>
<organism evidence="2 3">
    <name type="scientific">Lentinula aciculospora</name>
    <dbReference type="NCBI Taxonomy" id="153920"/>
    <lineage>
        <taxon>Eukaryota</taxon>
        <taxon>Fungi</taxon>
        <taxon>Dikarya</taxon>
        <taxon>Basidiomycota</taxon>
        <taxon>Agaricomycotina</taxon>
        <taxon>Agaricomycetes</taxon>
        <taxon>Agaricomycetidae</taxon>
        <taxon>Agaricales</taxon>
        <taxon>Marasmiineae</taxon>
        <taxon>Omphalotaceae</taxon>
        <taxon>Lentinula</taxon>
    </lineage>
</organism>
<evidence type="ECO:0008006" key="4">
    <source>
        <dbReference type="Google" id="ProtNLM"/>
    </source>
</evidence>
<evidence type="ECO:0000256" key="1">
    <source>
        <dbReference type="SAM" id="MobiDB-lite"/>
    </source>
</evidence>
<dbReference type="AlphaFoldDB" id="A0A9W9DM69"/>
<feature type="region of interest" description="Disordered" evidence="1">
    <location>
        <begin position="1"/>
        <end position="23"/>
    </location>
</feature>
<comment type="caution">
    <text evidence="2">The sequence shown here is derived from an EMBL/GenBank/DDBJ whole genome shotgun (WGS) entry which is preliminary data.</text>
</comment>
<dbReference type="InterPro" id="IPR014756">
    <property type="entry name" value="Ig_E-set"/>
</dbReference>
<evidence type="ECO:0000313" key="2">
    <source>
        <dbReference type="EMBL" id="KAJ4477346.1"/>
    </source>
</evidence>
<protein>
    <recommendedName>
        <fullName evidence="4">Arrestin-like N-terminal domain-containing protein</fullName>
    </recommendedName>
</protein>
<reference evidence="2" key="1">
    <citation type="submission" date="2022-08" db="EMBL/GenBank/DDBJ databases">
        <title>A Global Phylogenomic Analysis of the Shiitake Genus Lentinula.</title>
        <authorList>
            <consortium name="DOE Joint Genome Institute"/>
            <person name="Sierra-Patev S."/>
            <person name="Min B."/>
            <person name="Naranjo-Ortiz M."/>
            <person name="Looney B."/>
            <person name="Konkel Z."/>
            <person name="Slot J.C."/>
            <person name="Sakamoto Y."/>
            <person name="Steenwyk J.L."/>
            <person name="Rokas A."/>
            <person name="Carro J."/>
            <person name="Camarero S."/>
            <person name="Ferreira P."/>
            <person name="Molpeceres G."/>
            <person name="Ruiz-Duenas F.J."/>
            <person name="Serrano A."/>
            <person name="Henrissat B."/>
            <person name="Drula E."/>
            <person name="Hughes K.W."/>
            <person name="Mata J.L."/>
            <person name="Ishikawa N.K."/>
            <person name="Vargas-Isla R."/>
            <person name="Ushijima S."/>
            <person name="Smith C.A."/>
            <person name="Ahrendt S."/>
            <person name="Andreopoulos W."/>
            <person name="He G."/>
            <person name="Labutti K."/>
            <person name="Lipzen A."/>
            <person name="Ng V."/>
            <person name="Riley R."/>
            <person name="Sandor L."/>
            <person name="Barry K."/>
            <person name="Martinez A.T."/>
            <person name="Xiao Y."/>
            <person name="Gibbons J.G."/>
            <person name="Terashima K."/>
            <person name="Grigoriev I.V."/>
            <person name="Hibbett D.S."/>
        </authorList>
    </citation>
    <scope>NUCLEOTIDE SEQUENCE</scope>
    <source>
        <strain evidence="2">JLM2183</strain>
    </source>
</reference>
<dbReference type="InterPro" id="IPR014752">
    <property type="entry name" value="Arrestin-like_C"/>
</dbReference>
<dbReference type="Proteomes" id="UP001150266">
    <property type="component" value="Unassembled WGS sequence"/>
</dbReference>
<gene>
    <name evidence="2" type="ORF">J3R30DRAFT_3291468</name>
</gene>
<name>A0A9W9DM69_9AGAR</name>
<sequence length="433" mass="48708">MLDSRLPPDYDASNSLNSNDRDVDLPAYSSSSGIGHVISPLNFTQLPDGTPLKEFTYNIFLKGNKSCASLVLYANTFLSKQLPTFLEGSRVDGSVKVNVENGESINAVTISIQGKVLSGARQHIFLDHSQTLWPLSSTHSDGLKLESKLQGEYSWPFSIHLPKEVTLTVGSRDAPRVEVFRLPHTFMERHARASVQYEVIVRFARGLLKTDHRIIASFSYIPITRPEPPSQLRQVAYEENKNIPGPIADPQGWYTLPPAQIQGKLFNRQSVDLFCTLSLALPLSYTRGSVIPLHLVIQTNDIQALETLSSPRAIICRLRRTLRYNKTVDPKLRKDEFEHSELATWWPCVESPPPEKETFKRSLNGEIALSPDLKPTISIARFQIEYTVVLFPFDANSFRFESNDLLLDCAVEIATTFAPGPRPRMNRPEYQAV</sequence>
<dbReference type="OrthoDB" id="3261578at2759"/>
<dbReference type="Gene3D" id="2.60.40.640">
    <property type="match status" value="1"/>
</dbReference>
<proteinExistence type="predicted"/>
<evidence type="ECO:0000313" key="3">
    <source>
        <dbReference type="Proteomes" id="UP001150266"/>
    </source>
</evidence>